<feature type="signal peptide" evidence="2">
    <location>
        <begin position="1"/>
        <end position="23"/>
    </location>
</feature>
<feature type="transmembrane region" description="Helical" evidence="1">
    <location>
        <begin position="89"/>
        <end position="107"/>
    </location>
</feature>
<proteinExistence type="predicted"/>
<evidence type="ECO:0000313" key="4">
    <source>
        <dbReference type="Proteomes" id="UP000250140"/>
    </source>
</evidence>
<dbReference type="OrthoDB" id="5392263at2759"/>
<feature type="transmembrane region" description="Helical" evidence="1">
    <location>
        <begin position="474"/>
        <end position="495"/>
    </location>
</feature>
<dbReference type="Proteomes" id="UP000250140">
    <property type="component" value="Unassembled WGS sequence"/>
</dbReference>
<accession>A0A8E2EUD4</accession>
<name>A0A8E2EUD4_9PEZI</name>
<keyword evidence="1" id="KW-0472">Membrane</keyword>
<protein>
    <submittedName>
        <fullName evidence="3">Uncharacterized protein</fullName>
    </submittedName>
</protein>
<evidence type="ECO:0000256" key="2">
    <source>
        <dbReference type="SAM" id="SignalP"/>
    </source>
</evidence>
<feature type="transmembrane region" description="Helical" evidence="1">
    <location>
        <begin position="411"/>
        <end position="437"/>
    </location>
</feature>
<feature type="transmembrane region" description="Helical" evidence="1">
    <location>
        <begin position="155"/>
        <end position="174"/>
    </location>
</feature>
<evidence type="ECO:0000256" key="1">
    <source>
        <dbReference type="SAM" id="Phobius"/>
    </source>
</evidence>
<feature type="transmembrane region" description="Helical" evidence="1">
    <location>
        <begin position="128"/>
        <end position="149"/>
    </location>
</feature>
<dbReference type="AlphaFoldDB" id="A0A8E2EUD4"/>
<keyword evidence="2" id="KW-0732">Signal</keyword>
<evidence type="ECO:0000313" key="3">
    <source>
        <dbReference type="EMBL" id="OCL04815.1"/>
    </source>
</evidence>
<reference evidence="3 4" key="1">
    <citation type="journal article" date="2016" name="Nat. Commun.">
        <title>Ectomycorrhizal ecology is imprinted in the genome of the dominant symbiotic fungus Cenococcum geophilum.</title>
        <authorList>
            <consortium name="DOE Joint Genome Institute"/>
            <person name="Peter M."/>
            <person name="Kohler A."/>
            <person name="Ohm R.A."/>
            <person name="Kuo A."/>
            <person name="Krutzmann J."/>
            <person name="Morin E."/>
            <person name="Arend M."/>
            <person name="Barry K.W."/>
            <person name="Binder M."/>
            <person name="Choi C."/>
            <person name="Clum A."/>
            <person name="Copeland A."/>
            <person name="Grisel N."/>
            <person name="Haridas S."/>
            <person name="Kipfer T."/>
            <person name="LaButti K."/>
            <person name="Lindquist E."/>
            <person name="Lipzen A."/>
            <person name="Maire R."/>
            <person name="Meier B."/>
            <person name="Mihaltcheva S."/>
            <person name="Molinier V."/>
            <person name="Murat C."/>
            <person name="Poggeler S."/>
            <person name="Quandt C.A."/>
            <person name="Sperisen C."/>
            <person name="Tritt A."/>
            <person name="Tisserant E."/>
            <person name="Crous P.W."/>
            <person name="Henrissat B."/>
            <person name="Nehls U."/>
            <person name="Egli S."/>
            <person name="Spatafora J.W."/>
            <person name="Grigoriev I.V."/>
            <person name="Martin F.M."/>
        </authorList>
    </citation>
    <scope>NUCLEOTIDE SEQUENCE [LARGE SCALE GENOMIC DNA]</scope>
    <source>
        <strain evidence="3 4">CBS 207.34</strain>
    </source>
</reference>
<keyword evidence="4" id="KW-1185">Reference proteome</keyword>
<feature type="transmembrane region" description="Helical" evidence="1">
    <location>
        <begin position="335"/>
        <end position="358"/>
    </location>
</feature>
<feature type="transmembrane region" description="Helical" evidence="1">
    <location>
        <begin position="370"/>
        <end position="391"/>
    </location>
</feature>
<feature type="chain" id="PRO_5034549636" evidence="2">
    <location>
        <begin position="24"/>
        <end position="510"/>
    </location>
</feature>
<organism evidence="3 4">
    <name type="scientific">Glonium stellatum</name>
    <dbReference type="NCBI Taxonomy" id="574774"/>
    <lineage>
        <taxon>Eukaryota</taxon>
        <taxon>Fungi</taxon>
        <taxon>Dikarya</taxon>
        <taxon>Ascomycota</taxon>
        <taxon>Pezizomycotina</taxon>
        <taxon>Dothideomycetes</taxon>
        <taxon>Pleosporomycetidae</taxon>
        <taxon>Gloniales</taxon>
        <taxon>Gloniaceae</taxon>
        <taxon>Glonium</taxon>
    </lineage>
</organism>
<gene>
    <name evidence="3" type="ORF">AOQ84DRAFT_415289</name>
</gene>
<dbReference type="EMBL" id="KV750426">
    <property type="protein sequence ID" value="OCL04815.1"/>
    <property type="molecule type" value="Genomic_DNA"/>
</dbReference>
<keyword evidence="1" id="KW-0812">Transmembrane</keyword>
<keyword evidence="1" id="KW-1133">Transmembrane helix</keyword>
<sequence>MLGFKFFNAAAVVFVYSVCSVTAKYDQQSCCEVANITRFFPEPMPQGAVCGQQYNASIPPAPDLRVSWEFCNSHCHGIGLSRASLPGQWAAPIVQFILPAVIFSMSIPRRKKFEAKFRVYDWGSKKRCQWFFGPLRWSFSVLVSLWVLVPLTVDTVLWIVIITVGAAHMIVAGLHEVILDHKLLAYLEEMDTPKTTERTKLLVTVISGNLIQDSSEPQIKIPDRLMSARKEERKAGLLAMMTTQSDFGSAIGAPVLFYLGAFVYTILDLLNNPSNQDAAISLAFGVDDSYETYKPVSMWNRGKNKMDWIKNIQNDASFRSGSKFEKNVKVGWKGWVLIFWMTFILIALPPVAGAVVAWQTPPVGPGCRSLSFILYAASQLALTFISILRSACYSSKMPRRSCAQAWDWPSFLLSILFFFISLLALVGGTLMQIVGVLRNCFCYINAQYWLDLKSSPGISVASDTQGQRASSHSWIIMGGVATAFMAVTCYLAWWYHGIVRKRFIHEVSKT</sequence>